<accession>A0A086TIZ0</accession>
<feature type="chain" id="PRO_5001815655" evidence="1">
    <location>
        <begin position="20"/>
        <end position="65"/>
    </location>
</feature>
<gene>
    <name evidence="2" type="ORF">MVEG_12251</name>
</gene>
<proteinExistence type="predicted"/>
<evidence type="ECO:0000313" key="2">
    <source>
        <dbReference type="EMBL" id="KFH61917.1"/>
    </source>
</evidence>
<reference evidence="2 3" key="1">
    <citation type="submission" date="2011-02" db="EMBL/GenBank/DDBJ databases">
        <title>The Genome Sequence of Mortierella verticillata NRRL 6337.</title>
        <authorList>
            <consortium name="The Broad Institute Genome Sequencing Platform"/>
            <person name="Russ C."/>
            <person name="Cuomo C."/>
            <person name="Burger G."/>
            <person name="Gray M.W."/>
            <person name="Holland P.W.H."/>
            <person name="King N."/>
            <person name="Lang F.B.F."/>
            <person name="Roger A.J."/>
            <person name="Ruiz-Trillo I."/>
            <person name="Young S.K."/>
            <person name="Zeng Q."/>
            <person name="Gargeya S."/>
            <person name="Alvarado L."/>
            <person name="Berlin A."/>
            <person name="Chapman S.B."/>
            <person name="Chen Z."/>
            <person name="Freedman E."/>
            <person name="Gellesch M."/>
            <person name="Goldberg J."/>
            <person name="Griggs A."/>
            <person name="Gujja S."/>
            <person name="Heilman E."/>
            <person name="Heiman D."/>
            <person name="Howarth C."/>
            <person name="Mehta T."/>
            <person name="Neiman D."/>
            <person name="Pearson M."/>
            <person name="Roberts A."/>
            <person name="Saif S."/>
            <person name="Shea T."/>
            <person name="Shenoy N."/>
            <person name="Sisk P."/>
            <person name="Stolte C."/>
            <person name="Sykes S."/>
            <person name="White J."/>
            <person name="Yandava C."/>
            <person name="Haas B."/>
            <person name="Nusbaum C."/>
            <person name="Birren B."/>
        </authorList>
    </citation>
    <scope>NUCLEOTIDE SEQUENCE [LARGE SCALE GENOMIC DNA]</scope>
    <source>
        <strain evidence="2 3">NRRL 6337</strain>
    </source>
</reference>
<sequence>MIQTLSAVILLAAYSAVRSRSRIPMRGVPPRHPNGDSEFIEDTASRGWEFVDDPIISPDFIIINL</sequence>
<organism evidence="2 3">
    <name type="scientific">Podila verticillata NRRL 6337</name>
    <dbReference type="NCBI Taxonomy" id="1069443"/>
    <lineage>
        <taxon>Eukaryota</taxon>
        <taxon>Fungi</taxon>
        <taxon>Fungi incertae sedis</taxon>
        <taxon>Mucoromycota</taxon>
        <taxon>Mortierellomycotina</taxon>
        <taxon>Mortierellomycetes</taxon>
        <taxon>Mortierellales</taxon>
        <taxon>Mortierellaceae</taxon>
        <taxon>Podila</taxon>
    </lineage>
</organism>
<keyword evidence="3" id="KW-1185">Reference proteome</keyword>
<name>A0A086TIZ0_9FUNG</name>
<dbReference type="AlphaFoldDB" id="A0A086TIZ0"/>
<evidence type="ECO:0000313" key="3">
    <source>
        <dbReference type="Proteomes" id="UP000243308"/>
    </source>
</evidence>
<evidence type="ECO:0000256" key="1">
    <source>
        <dbReference type="SAM" id="SignalP"/>
    </source>
</evidence>
<keyword evidence="1" id="KW-0732">Signal</keyword>
<feature type="signal peptide" evidence="1">
    <location>
        <begin position="1"/>
        <end position="19"/>
    </location>
</feature>
<dbReference type="EMBL" id="KN042435">
    <property type="protein sequence ID" value="KFH61917.1"/>
    <property type="molecule type" value="Genomic_DNA"/>
</dbReference>
<protein>
    <submittedName>
        <fullName evidence="2">Uncharacterized protein</fullName>
    </submittedName>
</protein>
<dbReference type="Proteomes" id="UP000243308">
    <property type="component" value="Unassembled WGS sequence"/>
</dbReference>